<proteinExistence type="predicted"/>
<protein>
    <submittedName>
        <fullName evidence="2">Uncharacterized protein</fullName>
    </submittedName>
</protein>
<dbReference type="AlphaFoldDB" id="A0A6A6LYV5"/>
<accession>A0A6A6LYV5</accession>
<dbReference type="EMBL" id="JAAGAX010000009">
    <property type="protein sequence ID" value="KAF2304879.1"/>
    <property type="molecule type" value="Genomic_DNA"/>
</dbReference>
<evidence type="ECO:0000313" key="3">
    <source>
        <dbReference type="Proteomes" id="UP000467840"/>
    </source>
</evidence>
<keyword evidence="3" id="KW-1185">Reference proteome</keyword>
<feature type="region of interest" description="Disordered" evidence="1">
    <location>
        <begin position="20"/>
        <end position="39"/>
    </location>
</feature>
<organism evidence="2 3">
    <name type="scientific">Hevea brasiliensis</name>
    <name type="common">Para rubber tree</name>
    <name type="synonym">Siphonia brasiliensis</name>
    <dbReference type="NCBI Taxonomy" id="3981"/>
    <lineage>
        <taxon>Eukaryota</taxon>
        <taxon>Viridiplantae</taxon>
        <taxon>Streptophyta</taxon>
        <taxon>Embryophyta</taxon>
        <taxon>Tracheophyta</taxon>
        <taxon>Spermatophyta</taxon>
        <taxon>Magnoliopsida</taxon>
        <taxon>eudicotyledons</taxon>
        <taxon>Gunneridae</taxon>
        <taxon>Pentapetalae</taxon>
        <taxon>rosids</taxon>
        <taxon>fabids</taxon>
        <taxon>Malpighiales</taxon>
        <taxon>Euphorbiaceae</taxon>
        <taxon>Crotonoideae</taxon>
        <taxon>Micrandreae</taxon>
        <taxon>Hevea</taxon>
    </lineage>
</organism>
<comment type="caution">
    <text evidence="2">The sequence shown here is derived from an EMBL/GenBank/DDBJ whole genome shotgun (WGS) entry which is preliminary data.</text>
</comment>
<feature type="compositionally biased region" description="Polar residues" evidence="1">
    <location>
        <begin position="27"/>
        <end position="36"/>
    </location>
</feature>
<dbReference type="PANTHER" id="PTHR33168">
    <property type="entry name" value="STRESS INDUCED PROTEIN-RELATED"/>
    <property type="match status" value="1"/>
</dbReference>
<evidence type="ECO:0000313" key="2">
    <source>
        <dbReference type="EMBL" id="KAF2304879.1"/>
    </source>
</evidence>
<gene>
    <name evidence="2" type="ORF">GH714_039250</name>
</gene>
<sequence length="122" mass="14098">MGIGDSCWCSSRSRTIRLGQSHEEIGSVSSQPSPGSNKHRWKVLLKKLKRKLFESSSSGPFQQQHQVPYDEHSYWQNFDQGSWKDEPDNLSRSFSVRFADPCRDLRKKAEVFCQFDSKGEQV</sequence>
<dbReference type="Proteomes" id="UP000467840">
    <property type="component" value="Chromosome 16"/>
</dbReference>
<name>A0A6A6LYV5_HEVBR</name>
<evidence type="ECO:0000256" key="1">
    <source>
        <dbReference type="SAM" id="MobiDB-lite"/>
    </source>
</evidence>
<reference evidence="2 3" key="1">
    <citation type="journal article" date="2020" name="Mol. Plant">
        <title>The Chromosome-Based Rubber Tree Genome Provides New Insights into Spurge Genome Evolution and Rubber Biosynthesis.</title>
        <authorList>
            <person name="Liu J."/>
            <person name="Shi C."/>
            <person name="Shi C.C."/>
            <person name="Li W."/>
            <person name="Zhang Q.J."/>
            <person name="Zhang Y."/>
            <person name="Li K."/>
            <person name="Lu H.F."/>
            <person name="Shi C."/>
            <person name="Zhu S.T."/>
            <person name="Xiao Z.Y."/>
            <person name="Nan H."/>
            <person name="Yue Y."/>
            <person name="Zhu X.G."/>
            <person name="Wu Y."/>
            <person name="Hong X.N."/>
            <person name="Fan G.Y."/>
            <person name="Tong Y."/>
            <person name="Zhang D."/>
            <person name="Mao C.L."/>
            <person name="Liu Y.L."/>
            <person name="Hao S.J."/>
            <person name="Liu W.Q."/>
            <person name="Lv M.Q."/>
            <person name="Zhang H.B."/>
            <person name="Liu Y."/>
            <person name="Hu-Tang G.R."/>
            <person name="Wang J.P."/>
            <person name="Wang J.H."/>
            <person name="Sun Y.H."/>
            <person name="Ni S.B."/>
            <person name="Chen W.B."/>
            <person name="Zhang X.C."/>
            <person name="Jiao Y.N."/>
            <person name="Eichler E.E."/>
            <person name="Li G.H."/>
            <person name="Liu X."/>
            <person name="Gao L.Z."/>
        </authorList>
    </citation>
    <scope>NUCLEOTIDE SEQUENCE [LARGE SCALE GENOMIC DNA]</scope>
    <source>
        <strain evidence="3">cv. GT1</strain>
        <tissue evidence="2">Leaf</tissue>
    </source>
</reference>